<dbReference type="SMART" id="SM00382">
    <property type="entry name" value="AAA"/>
    <property type="match status" value="1"/>
</dbReference>
<evidence type="ECO:0000313" key="12">
    <source>
        <dbReference type="EMBL" id="GAA4619466.1"/>
    </source>
</evidence>
<gene>
    <name evidence="7" type="primary">rho</name>
    <name evidence="12" type="ORF">GCM10023195_88020</name>
</gene>
<dbReference type="Gene3D" id="3.40.50.300">
    <property type="entry name" value="P-loop containing nucleotide triphosphate hydrolases"/>
    <property type="match status" value="1"/>
</dbReference>
<protein>
    <recommendedName>
        <fullName evidence="7 8">Transcription termination factor Rho</fullName>
        <ecNumber evidence="7 8">3.6.4.-</ecNumber>
    </recommendedName>
    <alternativeName>
        <fullName evidence="7">ATP-dependent helicase Rho</fullName>
    </alternativeName>
</protein>
<dbReference type="InterPro" id="IPR004665">
    <property type="entry name" value="Term_rho"/>
</dbReference>
<evidence type="ECO:0000313" key="13">
    <source>
        <dbReference type="Proteomes" id="UP001500212"/>
    </source>
</evidence>
<keyword evidence="5 7" id="KW-0805">Transcription regulation</keyword>
<evidence type="ECO:0000256" key="8">
    <source>
        <dbReference type="NCBIfam" id="TIGR00767"/>
    </source>
</evidence>
<comment type="caution">
    <text evidence="12">The sequence shown here is derived from an EMBL/GenBank/DDBJ whole genome shotgun (WGS) entry which is preliminary data.</text>
</comment>
<comment type="function">
    <text evidence="7">Facilitates transcription termination by a mechanism that involves Rho binding to the nascent RNA, activation of Rho's RNA-dependent ATPase activity, and release of the mRNA from the DNA template.</text>
</comment>
<keyword evidence="4 7" id="KW-0694">RNA-binding</keyword>
<dbReference type="NCBIfam" id="NF006886">
    <property type="entry name" value="PRK09376.1"/>
    <property type="match status" value="1"/>
</dbReference>
<dbReference type="PROSITE" id="PS51856">
    <property type="entry name" value="RHO_RNA_BD"/>
    <property type="match status" value="1"/>
</dbReference>
<accession>A0ABP8U3B3</accession>
<dbReference type="PANTHER" id="PTHR46425">
    <property type="entry name" value="TRANSCRIPTION TERMINATION FACTOR RHO"/>
    <property type="match status" value="1"/>
</dbReference>
<dbReference type="Pfam" id="PF00006">
    <property type="entry name" value="ATP-synt_ab"/>
    <property type="match status" value="1"/>
</dbReference>
<keyword evidence="7" id="KW-0547">Nucleotide-binding</keyword>
<dbReference type="InterPro" id="IPR003593">
    <property type="entry name" value="AAA+_ATPase"/>
</dbReference>
<evidence type="ECO:0000256" key="3">
    <source>
        <dbReference type="ARBA" id="ARBA00022806"/>
    </source>
</evidence>
<proteinExistence type="inferred from homology"/>
<evidence type="ECO:0000256" key="10">
    <source>
        <dbReference type="SAM" id="MobiDB-lite"/>
    </source>
</evidence>
<name>A0ABP8U3B3_9ACTN</name>
<comment type="subunit">
    <text evidence="7">Homohexamer. The homohexamer assembles into an open ring structure.</text>
</comment>
<keyword evidence="3 7" id="KW-0347">Helicase</keyword>
<dbReference type="InterPro" id="IPR000194">
    <property type="entry name" value="ATPase_F1/V1/A1_a/bsu_nucl-bd"/>
</dbReference>
<dbReference type="HAMAP" id="MF_01884">
    <property type="entry name" value="Rho"/>
    <property type="match status" value="1"/>
</dbReference>
<sequence>MAASNPESAGGGFPLLGRGFQLLAEGLGPFVDERMSAVDGEDWLTALEAEDRARFGHARRLTMTDPALQLRVLVFRWQVFDAVLPRSARSYAGELRETRNRWAHNEPFAVSEVRRALETMELLLRAAGAHAAADEVMGLYASTGDRSWAATEESVRETAAGPGNGASPLSAAVLDEQAQDAEDGGRPTPTETEDAPVREHAETEAETVGPVIDEDDVLVPISGILDIFENYAFVRTSGYLAAPHDVYVSLSQVRKHRLRKGDVVAGAVRQPREGERRERFNALVQLDTVNGMDPDQARNRVEFARLTPLYPQERLRLETEPGLVATRIVDLICPIGKGQRGLILAPPKAGRTTLLRTIADAIGHNNPECHVMVILVDEPPEAVTDLQRSIRGEVISSTSDRPAADHIAVVELALERAKRLVELGHDIVVLLDSITRLTTAYNLAAPASGRVLPGGLDPIALHPPKALFSAARNIEDGGSLTIMATALVETGSRMDETIAEELGRLAGMRLRLDRDLAHHRIFPALDVNASGTQQEQILLAPEEHAIVSRLHEMLRRMDRRQAIEALLAKLTETKSNAEFLLQLSRSGG</sequence>
<dbReference type="SMART" id="SM00357">
    <property type="entry name" value="CSP"/>
    <property type="match status" value="1"/>
</dbReference>
<comment type="similarity">
    <text evidence="7 9">Belongs to the Rho family.</text>
</comment>
<keyword evidence="1 7" id="KW-0806">Transcription termination</keyword>
<dbReference type="Proteomes" id="UP001500212">
    <property type="component" value="Unassembled WGS sequence"/>
</dbReference>
<dbReference type="InterPro" id="IPR012340">
    <property type="entry name" value="NA-bd_OB-fold"/>
</dbReference>
<evidence type="ECO:0000256" key="1">
    <source>
        <dbReference type="ARBA" id="ARBA00022472"/>
    </source>
</evidence>
<feature type="domain" description="Rho RNA-BD" evidence="11">
    <location>
        <begin position="218"/>
        <end position="293"/>
    </location>
</feature>
<evidence type="ECO:0000256" key="6">
    <source>
        <dbReference type="ARBA" id="ARBA00023163"/>
    </source>
</evidence>
<evidence type="ECO:0000259" key="11">
    <source>
        <dbReference type="PROSITE" id="PS51856"/>
    </source>
</evidence>
<keyword evidence="7" id="KW-0067">ATP-binding</keyword>
<keyword evidence="2 7" id="KW-0378">Hydrolase</keyword>
<dbReference type="InterPro" id="IPR041650">
    <property type="entry name" value="HEPN_Swt1"/>
</dbReference>
<dbReference type="RefSeq" id="WP_425550830.1">
    <property type="nucleotide sequence ID" value="NZ_BAABHJ010000041.1"/>
</dbReference>
<organism evidence="12 13">
    <name type="scientific">Actinoallomurus liliacearum</name>
    <dbReference type="NCBI Taxonomy" id="1080073"/>
    <lineage>
        <taxon>Bacteria</taxon>
        <taxon>Bacillati</taxon>
        <taxon>Actinomycetota</taxon>
        <taxon>Actinomycetes</taxon>
        <taxon>Streptosporangiales</taxon>
        <taxon>Thermomonosporaceae</taxon>
        <taxon>Actinoallomurus</taxon>
    </lineage>
</organism>
<dbReference type="InterPro" id="IPR011113">
    <property type="entry name" value="Rho_RNA-bd"/>
</dbReference>
<dbReference type="NCBIfam" id="TIGR00767">
    <property type="entry name" value="rho"/>
    <property type="match status" value="1"/>
</dbReference>
<dbReference type="SUPFAM" id="SSF50249">
    <property type="entry name" value="Nucleic acid-binding proteins"/>
    <property type="match status" value="1"/>
</dbReference>
<keyword evidence="6 7" id="KW-0804">Transcription</keyword>
<comment type="caution">
    <text evidence="7">Lacks conserved residue(s) required for the propagation of feature annotation.</text>
</comment>
<dbReference type="InterPro" id="IPR011129">
    <property type="entry name" value="CSD"/>
</dbReference>
<reference evidence="13" key="1">
    <citation type="journal article" date="2019" name="Int. J. Syst. Evol. Microbiol.">
        <title>The Global Catalogue of Microorganisms (GCM) 10K type strain sequencing project: providing services to taxonomists for standard genome sequencing and annotation.</title>
        <authorList>
            <consortium name="The Broad Institute Genomics Platform"/>
            <consortium name="The Broad Institute Genome Sequencing Center for Infectious Disease"/>
            <person name="Wu L."/>
            <person name="Ma J."/>
        </authorList>
    </citation>
    <scope>NUCLEOTIDE SEQUENCE [LARGE SCALE GENOMIC DNA]</scope>
    <source>
        <strain evidence="13">JCM 17938</strain>
    </source>
</reference>
<feature type="region of interest" description="Disordered" evidence="10">
    <location>
        <begin position="177"/>
        <end position="206"/>
    </location>
</feature>
<evidence type="ECO:0000256" key="5">
    <source>
        <dbReference type="ARBA" id="ARBA00023015"/>
    </source>
</evidence>
<evidence type="ECO:0000256" key="2">
    <source>
        <dbReference type="ARBA" id="ARBA00022801"/>
    </source>
</evidence>
<dbReference type="Pfam" id="PF07497">
    <property type="entry name" value="Rho_RNA_bind"/>
    <property type="match status" value="1"/>
</dbReference>
<evidence type="ECO:0000256" key="4">
    <source>
        <dbReference type="ARBA" id="ARBA00022884"/>
    </source>
</evidence>
<evidence type="ECO:0000256" key="7">
    <source>
        <dbReference type="HAMAP-Rule" id="MF_01884"/>
    </source>
</evidence>
<dbReference type="EMBL" id="BAABHJ010000041">
    <property type="protein sequence ID" value="GAA4619466.1"/>
    <property type="molecule type" value="Genomic_DNA"/>
</dbReference>
<dbReference type="InterPro" id="IPR027417">
    <property type="entry name" value="P-loop_NTPase"/>
</dbReference>
<dbReference type="Pfam" id="PF18731">
    <property type="entry name" value="HEPN_Swt1"/>
    <property type="match status" value="1"/>
</dbReference>
<keyword evidence="13" id="KW-1185">Reference proteome</keyword>
<feature type="binding site" evidence="7">
    <location>
        <begin position="336"/>
        <end position="341"/>
    </location>
    <ligand>
        <name>ATP</name>
        <dbReference type="ChEBI" id="CHEBI:30616"/>
    </ligand>
</feature>
<dbReference type="EC" id="3.6.4.-" evidence="7 8"/>
<dbReference type="PANTHER" id="PTHR46425:SF1">
    <property type="entry name" value="TRANSCRIPTION TERMINATION FACTOR RHO"/>
    <property type="match status" value="1"/>
</dbReference>
<dbReference type="Gene3D" id="2.40.50.140">
    <property type="entry name" value="Nucleic acid-binding proteins"/>
    <property type="match status" value="1"/>
</dbReference>
<evidence type="ECO:0000256" key="9">
    <source>
        <dbReference type="PROSITE-ProRule" id="PRU01203"/>
    </source>
</evidence>
<dbReference type="SUPFAM" id="SSF52540">
    <property type="entry name" value="P-loop containing nucleoside triphosphate hydrolases"/>
    <property type="match status" value="1"/>
</dbReference>